<keyword evidence="3" id="KW-1185">Reference proteome</keyword>
<dbReference type="Proteomes" id="UP000050863">
    <property type="component" value="Unassembled WGS sequence"/>
</dbReference>
<evidence type="ECO:0000256" key="1">
    <source>
        <dbReference type="SAM" id="SignalP"/>
    </source>
</evidence>
<evidence type="ECO:0000313" key="2">
    <source>
        <dbReference type="EMBL" id="KRR13886.1"/>
    </source>
</evidence>
<sequence length="124" mass="13164">MAVLALALSFAAPAAAEDCPAKSRDEVTAAIKAAPSCKRAMQIASACSGGATGDVGLTDAVEARCEGDFLARLKAPQKRAYQREKDACDRKFSHEEGTMYISFAAFCRAKVAQRYSQRALKAAN</sequence>
<feature type="chain" id="PRO_5006443643" description="Lysozyme inhibitor LprI N-terminal domain-containing protein" evidence="1">
    <location>
        <begin position="17"/>
        <end position="124"/>
    </location>
</feature>
<dbReference type="EMBL" id="LLXZ01000020">
    <property type="protein sequence ID" value="KRR13886.1"/>
    <property type="molecule type" value="Genomic_DNA"/>
</dbReference>
<gene>
    <name evidence="2" type="ORF">CQ12_34045</name>
</gene>
<evidence type="ECO:0000313" key="3">
    <source>
        <dbReference type="Proteomes" id="UP000050863"/>
    </source>
</evidence>
<dbReference type="STRING" id="280332.CQ12_34045"/>
<feature type="signal peptide" evidence="1">
    <location>
        <begin position="1"/>
        <end position="16"/>
    </location>
</feature>
<accession>A0A0R3M2U0</accession>
<protein>
    <recommendedName>
        <fullName evidence="4">Lysozyme inhibitor LprI N-terminal domain-containing protein</fullName>
    </recommendedName>
</protein>
<dbReference type="AlphaFoldDB" id="A0A0R3M2U0"/>
<comment type="caution">
    <text evidence="2">The sequence shown here is derived from an EMBL/GenBank/DDBJ whole genome shotgun (WGS) entry which is preliminary data.</text>
</comment>
<organism evidence="2 3">
    <name type="scientific">Bradyrhizobium jicamae</name>
    <dbReference type="NCBI Taxonomy" id="280332"/>
    <lineage>
        <taxon>Bacteria</taxon>
        <taxon>Pseudomonadati</taxon>
        <taxon>Pseudomonadota</taxon>
        <taxon>Alphaproteobacteria</taxon>
        <taxon>Hyphomicrobiales</taxon>
        <taxon>Nitrobacteraceae</taxon>
        <taxon>Bradyrhizobium</taxon>
    </lineage>
</organism>
<keyword evidence="1" id="KW-0732">Signal</keyword>
<reference evidence="2 3" key="1">
    <citation type="submission" date="2014-03" db="EMBL/GenBank/DDBJ databases">
        <title>Bradyrhizobium valentinum sp. nov., isolated from effective nodules of Lupinus mariae-josephae, a lupine endemic of basic-lime soils in Eastern Spain.</title>
        <authorList>
            <person name="Duran D."/>
            <person name="Rey L."/>
            <person name="Navarro A."/>
            <person name="Busquets A."/>
            <person name="Imperial J."/>
            <person name="Ruiz-Argueso T."/>
        </authorList>
    </citation>
    <scope>NUCLEOTIDE SEQUENCE [LARGE SCALE GENOMIC DNA]</scope>
    <source>
        <strain evidence="2 3">PAC68</strain>
    </source>
</reference>
<proteinExistence type="predicted"/>
<evidence type="ECO:0008006" key="4">
    <source>
        <dbReference type="Google" id="ProtNLM"/>
    </source>
</evidence>
<name>A0A0R3M2U0_9BRAD</name>